<feature type="domain" description="Phosphatidic acid phosphatase type 2/haloperoxidase" evidence="8">
    <location>
        <begin position="37"/>
        <end position="144"/>
    </location>
</feature>
<sequence length="155" mass="17422">MTQLYQFISLFFGEILYYVLLLFVLEKLVRGKKSVALQFVLSVAITWSIVYVIKQLVPMPRPYVVWDLPMLTTNVSPYSSFPSGHAAVSMTIAVMSWLVGDPVKRALLFLAFCVMAGRVMLFVHFPFDALVGATIGAVVAWGVKRLSLDKKLNMR</sequence>
<dbReference type="GO" id="GO:0005886">
    <property type="term" value="C:plasma membrane"/>
    <property type="evidence" value="ECO:0007669"/>
    <property type="project" value="UniProtKB-SubCell"/>
</dbReference>
<protein>
    <recommendedName>
        <fullName evidence="8">Phosphatidic acid phosphatase type 2/haloperoxidase domain-containing protein</fullName>
    </recommendedName>
</protein>
<dbReference type="InterPro" id="IPR000326">
    <property type="entry name" value="PAP2/HPO"/>
</dbReference>
<dbReference type="Pfam" id="PF01569">
    <property type="entry name" value="PAP2"/>
    <property type="match status" value="1"/>
</dbReference>
<feature type="transmembrane region" description="Helical" evidence="7">
    <location>
        <begin position="77"/>
        <end position="99"/>
    </location>
</feature>
<name>A0A2M7TK30_UNCKA</name>
<gene>
    <name evidence="9" type="ORF">COY32_02305</name>
</gene>
<evidence type="ECO:0000256" key="6">
    <source>
        <dbReference type="ARBA" id="ARBA00023136"/>
    </source>
</evidence>
<evidence type="ECO:0000256" key="2">
    <source>
        <dbReference type="ARBA" id="ARBA00022475"/>
    </source>
</evidence>
<reference evidence="10" key="1">
    <citation type="submission" date="2017-09" db="EMBL/GenBank/DDBJ databases">
        <title>Depth-based differentiation of microbial function through sediment-hosted aquifers and enrichment of novel symbionts in the deep terrestrial subsurface.</title>
        <authorList>
            <person name="Probst A.J."/>
            <person name="Ladd B."/>
            <person name="Jarett J.K."/>
            <person name="Geller-Mcgrath D.E."/>
            <person name="Sieber C.M.K."/>
            <person name="Emerson J.B."/>
            <person name="Anantharaman K."/>
            <person name="Thomas B.C."/>
            <person name="Malmstrom R."/>
            <person name="Stieglmeier M."/>
            <person name="Klingl A."/>
            <person name="Woyke T."/>
            <person name="Ryan C.M."/>
            <person name="Banfield J.F."/>
        </authorList>
    </citation>
    <scope>NUCLEOTIDE SEQUENCE [LARGE SCALE GENOMIC DNA]</scope>
</reference>
<dbReference type="AlphaFoldDB" id="A0A2M7TK30"/>
<evidence type="ECO:0000256" key="4">
    <source>
        <dbReference type="ARBA" id="ARBA00022801"/>
    </source>
</evidence>
<keyword evidence="3 7" id="KW-0812">Transmembrane</keyword>
<evidence type="ECO:0000256" key="7">
    <source>
        <dbReference type="SAM" id="Phobius"/>
    </source>
</evidence>
<evidence type="ECO:0000256" key="1">
    <source>
        <dbReference type="ARBA" id="ARBA00004651"/>
    </source>
</evidence>
<evidence type="ECO:0000313" key="10">
    <source>
        <dbReference type="Proteomes" id="UP000228920"/>
    </source>
</evidence>
<dbReference type="PANTHER" id="PTHR14969:SF62">
    <property type="entry name" value="DECAPRENYLPHOSPHORYL-5-PHOSPHORIBOSE PHOSPHATASE RV3807C-RELATED"/>
    <property type="match status" value="1"/>
</dbReference>
<dbReference type="PANTHER" id="PTHR14969">
    <property type="entry name" value="SPHINGOSINE-1-PHOSPHATE PHOSPHOHYDROLASE"/>
    <property type="match status" value="1"/>
</dbReference>
<dbReference type="EMBL" id="PFNL01000066">
    <property type="protein sequence ID" value="PIZ47067.1"/>
    <property type="molecule type" value="Genomic_DNA"/>
</dbReference>
<accession>A0A2M7TK30</accession>
<evidence type="ECO:0000256" key="3">
    <source>
        <dbReference type="ARBA" id="ARBA00022692"/>
    </source>
</evidence>
<dbReference type="SUPFAM" id="SSF48317">
    <property type="entry name" value="Acid phosphatase/Vanadium-dependent haloperoxidase"/>
    <property type="match status" value="1"/>
</dbReference>
<proteinExistence type="predicted"/>
<keyword evidence="2" id="KW-1003">Cell membrane</keyword>
<comment type="subcellular location">
    <subcellularLocation>
        <location evidence="1">Cell membrane</location>
        <topology evidence="1">Multi-pass membrane protein</topology>
    </subcellularLocation>
</comment>
<evidence type="ECO:0000313" key="9">
    <source>
        <dbReference type="EMBL" id="PIZ47067.1"/>
    </source>
</evidence>
<keyword evidence="6 7" id="KW-0472">Membrane</keyword>
<evidence type="ECO:0000259" key="8">
    <source>
        <dbReference type="SMART" id="SM00014"/>
    </source>
</evidence>
<keyword evidence="4" id="KW-0378">Hydrolase</keyword>
<evidence type="ECO:0000256" key="5">
    <source>
        <dbReference type="ARBA" id="ARBA00022989"/>
    </source>
</evidence>
<comment type="caution">
    <text evidence="9">The sequence shown here is derived from an EMBL/GenBank/DDBJ whole genome shotgun (WGS) entry which is preliminary data.</text>
</comment>
<keyword evidence="5 7" id="KW-1133">Transmembrane helix</keyword>
<dbReference type="InterPro" id="IPR036938">
    <property type="entry name" value="PAP2/HPO_sf"/>
</dbReference>
<organism evidence="9 10">
    <name type="scientific">candidate division WWE3 bacterium CG_4_10_14_0_2_um_filter_41_14</name>
    <dbReference type="NCBI Taxonomy" id="1975072"/>
    <lineage>
        <taxon>Bacteria</taxon>
        <taxon>Katanobacteria</taxon>
    </lineage>
</organism>
<dbReference type="GO" id="GO:0016787">
    <property type="term" value="F:hydrolase activity"/>
    <property type="evidence" value="ECO:0007669"/>
    <property type="project" value="UniProtKB-KW"/>
</dbReference>
<dbReference type="Proteomes" id="UP000228920">
    <property type="component" value="Unassembled WGS sequence"/>
</dbReference>
<feature type="transmembrane region" description="Helical" evidence="7">
    <location>
        <begin position="37"/>
        <end position="57"/>
    </location>
</feature>
<dbReference type="Gene3D" id="1.20.144.10">
    <property type="entry name" value="Phosphatidic acid phosphatase type 2/haloperoxidase"/>
    <property type="match status" value="1"/>
</dbReference>
<feature type="transmembrane region" description="Helical" evidence="7">
    <location>
        <begin position="129"/>
        <end position="148"/>
    </location>
</feature>
<dbReference type="SMART" id="SM00014">
    <property type="entry name" value="acidPPc"/>
    <property type="match status" value="1"/>
</dbReference>
<dbReference type="CDD" id="cd01610">
    <property type="entry name" value="PAP2_like"/>
    <property type="match status" value="1"/>
</dbReference>
<feature type="transmembrane region" description="Helical" evidence="7">
    <location>
        <begin position="6"/>
        <end position="25"/>
    </location>
</feature>